<dbReference type="AlphaFoldDB" id="A0A345DSS8"/>
<sequence length="258" mass="29514">MKMISFAVKKGGVGKTTLCKNVAYKFALENKKVLVIDLDPQATITLNLVNNVYNKNKTIKSVLTEPELIKILQLIQSTKYKNIDIIVGGEQLNKVSAILNLNYSNEKDQHLIADTLYMENEKTFDGYDYVLIDYPPSINELSLSFLMLSDLIIAPLTDDGGCYKGVLDLKNTLNHIAKIINKEPPNIKILLNNVKNNDVTETILEWLKNDNLNQYLLKCEIKHSDTFSKNTVKLDTIWTNPTYWRQKQAYEELIKEIK</sequence>
<gene>
    <name evidence="2" type="ORF">SDAV_003076</name>
</gene>
<dbReference type="InterPro" id="IPR025669">
    <property type="entry name" value="AAA_dom"/>
</dbReference>
<accession>A0A345DSS8</accession>
<dbReference type="InterPro" id="IPR027417">
    <property type="entry name" value="P-loop_NTPase"/>
</dbReference>
<reference evidence="3" key="1">
    <citation type="submission" date="2018-07" db="EMBL/GenBank/DDBJ databases">
        <title>Complete Genome Sequence of Spiroplasma phoeniceum.</title>
        <authorList>
            <person name="Davis R.E."/>
            <person name="Shao J.Y."/>
            <person name="Zhao Y."/>
            <person name="Silver A."/>
            <person name="Stump z."/>
            <person name="Gasparich G."/>
        </authorList>
    </citation>
    <scope>NUCLEOTIDE SEQUENCE [LARGE SCALE GENOMIC DNA]</scope>
    <source>
        <strain evidence="3">P40</strain>
        <plasmid evidence="3">pSPh387</plasmid>
    </source>
</reference>
<dbReference type="RefSeq" id="WP_011310461.1">
    <property type="nucleotide sequence ID" value="NZ_CP031090.1"/>
</dbReference>
<evidence type="ECO:0000313" key="2">
    <source>
        <dbReference type="EMBL" id="AXF97269.1"/>
    </source>
</evidence>
<dbReference type="Pfam" id="PF13614">
    <property type="entry name" value="AAA_31"/>
    <property type="match status" value="1"/>
</dbReference>
<dbReference type="PANTHER" id="PTHR13696:SF99">
    <property type="entry name" value="COBYRINIC ACID AC-DIAMIDE SYNTHASE"/>
    <property type="match status" value="1"/>
</dbReference>
<feature type="domain" description="AAA" evidence="1">
    <location>
        <begin position="1"/>
        <end position="182"/>
    </location>
</feature>
<keyword evidence="3" id="KW-1185">Reference proteome</keyword>
<dbReference type="InterPro" id="IPR050678">
    <property type="entry name" value="DNA_Partitioning_ATPase"/>
</dbReference>
<proteinExistence type="predicted"/>
<dbReference type="PANTHER" id="PTHR13696">
    <property type="entry name" value="P-LOOP CONTAINING NUCLEOSIDE TRIPHOSPHATE HYDROLASE"/>
    <property type="match status" value="1"/>
</dbReference>
<dbReference type="CDD" id="cd02042">
    <property type="entry name" value="ParAB_family"/>
    <property type="match status" value="1"/>
</dbReference>
<dbReference type="Gene3D" id="3.40.50.300">
    <property type="entry name" value="P-loop containing nucleotide triphosphate hydrolases"/>
    <property type="match status" value="1"/>
</dbReference>
<keyword evidence="2" id="KW-0614">Plasmid</keyword>
<dbReference type="SUPFAM" id="SSF52540">
    <property type="entry name" value="P-loop containing nucleoside triphosphate hydrolases"/>
    <property type="match status" value="1"/>
</dbReference>
<organism evidence="2 3">
    <name type="scientific">Spiroplasma phoeniceum P40</name>
    <dbReference type="NCBI Taxonomy" id="1276259"/>
    <lineage>
        <taxon>Bacteria</taxon>
        <taxon>Bacillati</taxon>
        <taxon>Mycoplasmatota</taxon>
        <taxon>Mollicutes</taxon>
        <taxon>Entomoplasmatales</taxon>
        <taxon>Spiroplasmataceae</taxon>
        <taxon>Spiroplasma</taxon>
    </lineage>
</organism>
<geneLocation type="plasmid" evidence="2 3">
    <name>pSPh387</name>
</geneLocation>
<evidence type="ECO:0000259" key="1">
    <source>
        <dbReference type="Pfam" id="PF13614"/>
    </source>
</evidence>
<protein>
    <submittedName>
        <fullName evidence="2">Chromosome partitioning protein parA</fullName>
    </submittedName>
</protein>
<evidence type="ECO:0000313" key="3">
    <source>
        <dbReference type="Proteomes" id="UP000253689"/>
    </source>
</evidence>
<name>A0A345DSS8_9MOLU</name>
<dbReference type="KEGG" id="sphh:SDAV_003076"/>
<dbReference type="EMBL" id="CP031090">
    <property type="protein sequence ID" value="AXF97269.1"/>
    <property type="molecule type" value="Genomic_DNA"/>
</dbReference>
<dbReference type="Proteomes" id="UP000253689">
    <property type="component" value="Plasmid pSPh387"/>
</dbReference>